<organism evidence="1">
    <name type="scientific">marine sediment metagenome</name>
    <dbReference type="NCBI Taxonomy" id="412755"/>
    <lineage>
        <taxon>unclassified sequences</taxon>
        <taxon>metagenomes</taxon>
        <taxon>ecological metagenomes</taxon>
    </lineage>
</organism>
<reference evidence="1" key="1">
    <citation type="journal article" date="2015" name="Nature">
        <title>Complex archaea that bridge the gap between prokaryotes and eukaryotes.</title>
        <authorList>
            <person name="Spang A."/>
            <person name="Saw J.H."/>
            <person name="Jorgensen S.L."/>
            <person name="Zaremba-Niedzwiedzka K."/>
            <person name="Martijn J."/>
            <person name="Lind A.E."/>
            <person name="van Eijk R."/>
            <person name="Schleper C."/>
            <person name="Guy L."/>
            <person name="Ettema T.J."/>
        </authorList>
    </citation>
    <scope>NUCLEOTIDE SEQUENCE</scope>
</reference>
<dbReference type="EMBL" id="LAZR01065646">
    <property type="protein sequence ID" value="KKK55129.1"/>
    <property type="molecule type" value="Genomic_DNA"/>
</dbReference>
<feature type="non-terminal residue" evidence="1">
    <location>
        <position position="34"/>
    </location>
</feature>
<gene>
    <name evidence="1" type="ORF">LCGC14_3077680</name>
</gene>
<protein>
    <submittedName>
        <fullName evidence="1">Uncharacterized protein</fullName>
    </submittedName>
</protein>
<name>A0A0F8YLS5_9ZZZZ</name>
<comment type="caution">
    <text evidence="1">The sequence shown here is derived from an EMBL/GenBank/DDBJ whole genome shotgun (WGS) entry which is preliminary data.</text>
</comment>
<sequence>MTEQQYPGQMQVVCGGCKHLWTERFPLPMVLTDF</sequence>
<evidence type="ECO:0000313" key="1">
    <source>
        <dbReference type="EMBL" id="KKK55129.1"/>
    </source>
</evidence>
<dbReference type="AlphaFoldDB" id="A0A0F8YLS5"/>
<proteinExistence type="predicted"/>
<accession>A0A0F8YLS5</accession>